<feature type="region of interest" description="Disordered" evidence="1">
    <location>
        <begin position="57"/>
        <end position="83"/>
    </location>
</feature>
<dbReference type="Proteomes" id="UP001148018">
    <property type="component" value="Unassembled WGS sequence"/>
</dbReference>
<organism evidence="2 3">
    <name type="scientific">Muraenolepis orangiensis</name>
    <name type="common">Patagonian moray cod</name>
    <dbReference type="NCBI Taxonomy" id="630683"/>
    <lineage>
        <taxon>Eukaryota</taxon>
        <taxon>Metazoa</taxon>
        <taxon>Chordata</taxon>
        <taxon>Craniata</taxon>
        <taxon>Vertebrata</taxon>
        <taxon>Euteleostomi</taxon>
        <taxon>Actinopterygii</taxon>
        <taxon>Neopterygii</taxon>
        <taxon>Teleostei</taxon>
        <taxon>Neoteleostei</taxon>
        <taxon>Acanthomorphata</taxon>
        <taxon>Zeiogadaria</taxon>
        <taxon>Gadariae</taxon>
        <taxon>Gadiformes</taxon>
        <taxon>Muraenolepidoidei</taxon>
        <taxon>Muraenolepididae</taxon>
        <taxon>Muraenolepis</taxon>
    </lineage>
</organism>
<protein>
    <submittedName>
        <fullName evidence="2">Uncharacterized protein</fullName>
    </submittedName>
</protein>
<accession>A0A9Q0EUS2</accession>
<proteinExistence type="predicted"/>
<sequence length="83" mass="8833">MSDICVSSNSPADDTDLAHFILAEGPVPREPLLSEKDSPVPSHSGWSSARCLASLSGPTPFGRTVPGPMQTDPRRRSSWASVK</sequence>
<dbReference type="AlphaFoldDB" id="A0A9Q0EUS2"/>
<gene>
    <name evidence="2" type="ORF">NHX12_019120</name>
</gene>
<reference evidence="2" key="1">
    <citation type="submission" date="2022-07" db="EMBL/GenBank/DDBJ databases">
        <title>Chromosome-level genome of Muraenolepis orangiensis.</title>
        <authorList>
            <person name="Kim J."/>
        </authorList>
    </citation>
    <scope>NUCLEOTIDE SEQUENCE</scope>
    <source>
        <strain evidence="2">KU_S4_2022</strain>
        <tissue evidence="2">Muscle</tissue>
    </source>
</reference>
<evidence type="ECO:0000256" key="1">
    <source>
        <dbReference type="SAM" id="MobiDB-lite"/>
    </source>
</evidence>
<comment type="caution">
    <text evidence="2">The sequence shown here is derived from an EMBL/GenBank/DDBJ whole genome shotgun (WGS) entry which is preliminary data.</text>
</comment>
<name>A0A9Q0EUS2_9TELE</name>
<keyword evidence="3" id="KW-1185">Reference proteome</keyword>
<feature type="region of interest" description="Disordered" evidence="1">
    <location>
        <begin position="29"/>
        <end position="48"/>
    </location>
</feature>
<evidence type="ECO:0000313" key="3">
    <source>
        <dbReference type="Proteomes" id="UP001148018"/>
    </source>
</evidence>
<dbReference type="EMBL" id="JANIIK010000035">
    <property type="protein sequence ID" value="KAJ3612863.1"/>
    <property type="molecule type" value="Genomic_DNA"/>
</dbReference>
<evidence type="ECO:0000313" key="2">
    <source>
        <dbReference type="EMBL" id="KAJ3612863.1"/>
    </source>
</evidence>